<proteinExistence type="predicted"/>
<dbReference type="Proteomes" id="UP000278085">
    <property type="component" value="Unassembled WGS sequence"/>
</dbReference>
<sequence>MLGMSEITQFYADVDGCLSACLVRHCQQLVGASAIDDKIEIGLALGALLALSGALDARVQQIASAEVWAGARTPPAGVHAPDALAHTARILRQACASSVLYDPELALMDMAAEVLPGLQRRYALGDAPGFPRQPARDARLHWSADKPFRFSEGRSIIDEAPNYRGFLFYVLIDVEISAMEICAYMILNNRAMPPAFFTDMARQIWDEARHAAYIRSTYQALGGVIGAHPYTNTVLDRFLAADDLLDGLIVQQLLQEANAVETNLTLAAALNAAGRHEEANSFLIINNDEALHARMGNRWVRYLAQAGDLSNDFVFSRMIHMSKKVSLPVFGTGGWTDTIRTEIGFPDWFMDKKKWLLGLTERH</sequence>
<dbReference type="InterPro" id="IPR007402">
    <property type="entry name" value="DUF455"/>
</dbReference>
<keyword evidence="2" id="KW-1185">Reference proteome</keyword>
<dbReference type="PANTHER" id="PTHR42782">
    <property type="entry name" value="SI:CH73-314G15.3"/>
    <property type="match status" value="1"/>
</dbReference>
<gene>
    <name evidence="1" type="ORF">EJB06_11025</name>
</gene>
<dbReference type="CDD" id="cd00657">
    <property type="entry name" value="Ferritin_like"/>
    <property type="match status" value="1"/>
</dbReference>
<evidence type="ECO:0000313" key="2">
    <source>
        <dbReference type="Proteomes" id="UP000278085"/>
    </source>
</evidence>
<dbReference type="RefSeq" id="WP_126074074.1">
    <property type="nucleotide sequence ID" value="NZ_CP051166.1"/>
</dbReference>
<accession>A0A430HMT6</accession>
<dbReference type="EMBL" id="RXLQ01000005">
    <property type="protein sequence ID" value="RSZ58868.1"/>
    <property type="molecule type" value="Genomic_DNA"/>
</dbReference>
<dbReference type="Pfam" id="PF04305">
    <property type="entry name" value="DUF455"/>
    <property type="match status" value="1"/>
</dbReference>
<protein>
    <submittedName>
        <fullName evidence="1">DUF455 family protein</fullName>
    </submittedName>
</protein>
<comment type="caution">
    <text evidence="1">The sequence shown here is derived from an EMBL/GenBank/DDBJ whole genome shotgun (WGS) entry which is preliminary data.</text>
</comment>
<organism evidence="1 2">
    <name type="scientific">Massilia atriviolacea</name>
    <dbReference type="NCBI Taxonomy" id="2495579"/>
    <lineage>
        <taxon>Bacteria</taxon>
        <taxon>Pseudomonadati</taxon>
        <taxon>Pseudomonadota</taxon>
        <taxon>Betaproteobacteria</taxon>
        <taxon>Burkholderiales</taxon>
        <taxon>Oxalobacteraceae</taxon>
        <taxon>Telluria group</taxon>
        <taxon>Massilia</taxon>
    </lineage>
</organism>
<reference evidence="1 2" key="1">
    <citation type="submission" date="2018-12" db="EMBL/GenBank/DDBJ databases">
        <authorList>
            <person name="Yang E."/>
        </authorList>
    </citation>
    <scope>NUCLEOTIDE SEQUENCE [LARGE SCALE GENOMIC DNA]</scope>
    <source>
        <strain evidence="1 2">SOD</strain>
    </source>
</reference>
<dbReference type="SUPFAM" id="SSF47240">
    <property type="entry name" value="Ferritin-like"/>
    <property type="match status" value="1"/>
</dbReference>
<dbReference type="InterPro" id="IPR009078">
    <property type="entry name" value="Ferritin-like_SF"/>
</dbReference>
<name>A0A430HMT6_9BURK</name>
<dbReference type="AlphaFoldDB" id="A0A430HMT6"/>
<dbReference type="OrthoDB" id="9778629at2"/>
<evidence type="ECO:0000313" key="1">
    <source>
        <dbReference type="EMBL" id="RSZ58868.1"/>
    </source>
</evidence>
<dbReference type="PANTHER" id="PTHR42782:SF4">
    <property type="entry name" value="DUF455 DOMAIN-CONTAINING PROTEIN"/>
    <property type="match status" value="1"/>
</dbReference>